<keyword evidence="4" id="KW-1185">Reference proteome</keyword>
<evidence type="ECO:0008006" key="5">
    <source>
        <dbReference type="Google" id="ProtNLM"/>
    </source>
</evidence>
<feature type="compositionally biased region" description="Polar residues" evidence="1">
    <location>
        <begin position="56"/>
        <end position="68"/>
    </location>
</feature>
<evidence type="ECO:0000256" key="1">
    <source>
        <dbReference type="SAM" id="MobiDB-lite"/>
    </source>
</evidence>
<dbReference type="RefSeq" id="WP_187245918.1">
    <property type="nucleotide sequence ID" value="NZ_BAAAOK010000001.1"/>
</dbReference>
<comment type="caution">
    <text evidence="3">The sequence shown here is derived from an EMBL/GenBank/DDBJ whole genome shotgun (WGS) entry which is preliminary data.</text>
</comment>
<proteinExistence type="predicted"/>
<evidence type="ECO:0000313" key="3">
    <source>
        <dbReference type="EMBL" id="MBC6468864.1"/>
    </source>
</evidence>
<organism evidence="3 4">
    <name type="scientific">Actinomadura alba</name>
    <dbReference type="NCBI Taxonomy" id="406431"/>
    <lineage>
        <taxon>Bacteria</taxon>
        <taxon>Bacillati</taxon>
        <taxon>Actinomycetota</taxon>
        <taxon>Actinomycetes</taxon>
        <taxon>Streptosporangiales</taxon>
        <taxon>Thermomonosporaceae</taxon>
        <taxon>Actinomadura</taxon>
    </lineage>
</organism>
<keyword evidence="2" id="KW-0732">Signal</keyword>
<feature type="signal peptide" evidence="2">
    <location>
        <begin position="1"/>
        <end position="26"/>
    </location>
</feature>
<dbReference type="EMBL" id="JABVEC010000022">
    <property type="protein sequence ID" value="MBC6468864.1"/>
    <property type="molecule type" value="Genomic_DNA"/>
</dbReference>
<name>A0ABR7LVR5_9ACTN</name>
<evidence type="ECO:0000256" key="2">
    <source>
        <dbReference type="SAM" id="SignalP"/>
    </source>
</evidence>
<protein>
    <recommendedName>
        <fullName evidence="5">Secreted protein</fullName>
    </recommendedName>
</protein>
<feature type="chain" id="PRO_5046383275" description="Secreted protein" evidence="2">
    <location>
        <begin position="27"/>
        <end position="148"/>
    </location>
</feature>
<accession>A0ABR7LVR5</accession>
<gene>
    <name evidence="3" type="ORF">HKK74_25720</name>
</gene>
<reference evidence="3 4" key="1">
    <citation type="submission" date="2020-06" db="EMBL/GenBank/DDBJ databases">
        <title>Actinomadura xiongansis sp. nov., isolated from soil of Baiyangdian.</title>
        <authorList>
            <person name="Zhang X."/>
        </authorList>
    </citation>
    <scope>NUCLEOTIDE SEQUENCE [LARGE SCALE GENOMIC DNA]</scope>
    <source>
        <strain evidence="3 4">HBUM206468</strain>
    </source>
</reference>
<feature type="region of interest" description="Disordered" evidence="1">
    <location>
        <begin position="56"/>
        <end position="75"/>
    </location>
</feature>
<evidence type="ECO:0000313" key="4">
    <source>
        <dbReference type="Proteomes" id="UP000805614"/>
    </source>
</evidence>
<sequence length="148" mass="15342">MKLVRSAIVVAASAAAVLSGPSAAWAATPGVPQALRISESPYAGFQHCFTGTTPTLSAESGPQFSASPAGTKPQPGLKATLEIARAGEEPFLRRTEATWPSGYVWGFGVSAGTFTPGSYQFRMRAENNEGASAWSAWCGFTVTAATQP</sequence>
<dbReference type="Proteomes" id="UP000805614">
    <property type="component" value="Unassembled WGS sequence"/>
</dbReference>